<feature type="domain" description="Multidrug resistance protein MdtA-like barrel-sandwich hybrid" evidence="4">
    <location>
        <begin position="85"/>
        <end position="271"/>
    </location>
</feature>
<evidence type="ECO:0000256" key="1">
    <source>
        <dbReference type="ARBA" id="ARBA00004196"/>
    </source>
</evidence>
<dbReference type="InterPro" id="IPR058625">
    <property type="entry name" value="MdtA-like_BSH"/>
</dbReference>
<dbReference type="Gene3D" id="1.10.287.470">
    <property type="entry name" value="Helix hairpin bin"/>
    <property type="match status" value="1"/>
</dbReference>
<feature type="transmembrane region" description="Helical" evidence="3">
    <location>
        <begin position="47"/>
        <end position="65"/>
    </location>
</feature>
<feature type="domain" description="p-hydroxybenzoic acid efflux pump subunit AaeA-like beta-barrel" evidence="5">
    <location>
        <begin position="278"/>
        <end position="368"/>
    </location>
</feature>
<gene>
    <name evidence="6" type="ORF">ACFHYO_06185</name>
</gene>
<evidence type="ECO:0000313" key="6">
    <source>
        <dbReference type="EMBL" id="MFC0811703.1"/>
    </source>
</evidence>
<dbReference type="RefSeq" id="WP_394319104.1">
    <property type="nucleotide sequence ID" value="NZ_JBHMQU010000023.1"/>
</dbReference>
<dbReference type="InterPro" id="IPR050739">
    <property type="entry name" value="MFP"/>
</dbReference>
<comment type="subcellular location">
    <subcellularLocation>
        <location evidence="1">Cell envelope</location>
    </subcellularLocation>
</comment>
<keyword evidence="3" id="KW-0812">Transmembrane</keyword>
<name>A0ABV6T361_9RHOB</name>
<sequence>MTAPASRDHAPNPREPEPREPAPDAPPARRPTVVPPARGGRSIRRRLLMLSLPVALILGGGYVWLSGGRYQETENANLHQARILIASDLAGRVVASEAAENRHVAAGDLLFRVDAEPYRIALAQADAAVAAARVQVQQLKAAHAAALTRRELAQSNLDFAETESDRQAQLTKKGVATTAMLDEVTNRHEQARQGLAAAEVEVRAAAAALGGDPAAPDDDHPLVRQAVAAREKAAYTLTQTEVHAPADGVLTQAASFRQGQFVAAGTPVFSLIATRDVWVDANFKETQLEGIVPGQSAEITFDAYPDRTFAATVADVGAGTGAEFSLLPAQNATGNWVKVTQRVPVRLLLAEGQDLSALRSGMSASVTVDTGRQTGLEQLRLRASAAEAGVTGWVGDHRR</sequence>
<keyword evidence="3" id="KW-1133">Transmembrane helix</keyword>
<evidence type="ECO:0000259" key="4">
    <source>
        <dbReference type="Pfam" id="PF25917"/>
    </source>
</evidence>
<dbReference type="PANTHER" id="PTHR30386">
    <property type="entry name" value="MEMBRANE FUSION SUBUNIT OF EMRAB-TOLC MULTIDRUG EFFLUX PUMP"/>
    <property type="match status" value="1"/>
</dbReference>
<evidence type="ECO:0000256" key="3">
    <source>
        <dbReference type="SAM" id="Phobius"/>
    </source>
</evidence>
<evidence type="ECO:0000313" key="7">
    <source>
        <dbReference type="Proteomes" id="UP001589920"/>
    </source>
</evidence>
<evidence type="ECO:0000256" key="2">
    <source>
        <dbReference type="SAM" id="MobiDB-lite"/>
    </source>
</evidence>
<protein>
    <submittedName>
        <fullName evidence="6">HlyD family secretion protein</fullName>
    </submittedName>
</protein>
<dbReference type="InterPro" id="IPR058634">
    <property type="entry name" value="AaeA-lik-b-barrel"/>
</dbReference>
<keyword evidence="7" id="KW-1185">Reference proteome</keyword>
<dbReference type="Gene3D" id="2.40.50.100">
    <property type="match status" value="1"/>
</dbReference>
<proteinExistence type="predicted"/>
<feature type="compositionally biased region" description="Basic and acidic residues" evidence="2">
    <location>
        <begin position="1"/>
        <end position="22"/>
    </location>
</feature>
<accession>A0ABV6T361</accession>
<feature type="region of interest" description="Disordered" evidence="2">
    <location>
        <begin position="1"/>
        <end position="38"/>
    </location>
</feature>
<reference evidence="6 7" key="1">
    <citation type="submission" date="2024-09" db="EMBL/GenBank/DDBJ databases">
        <authorList>
            <person name="Sun Q."/>
            <person name="Mori K."/>
        </authorList>
    </citation>
    <scope>NUCLEOTIDE SEQUENCE [LARGE SCALE GENOMIC DNA]</scope>
    <source>
        <strain evidence="6 7">KCTC 42086</strain>
    </source>
</reference>
<comment type="caution">
    <text evidence="6">The sequence shown here is derived from an EMBL/GenBank/DDBJ whole genome shotgun (WGS) entry which is preliminary data.</text>
</comment>
<evidence type="ECO:0000259" key="5">
    <source>
        <dbReference type="Pfam" id="PF25963"/>
    </source>
</evidence>
<keyword evidence="3" id="KW-0472">Membrane</keyword>
<organism evidence="6 7">
    <name type="scientific">Paracoccus panacisoli</name>
    <dbReference type="NCBI Taxonomy" id="1510163"/>
    <lineage>
        <taxon>Bacteria</taxon>
        <taxon>Pseudomonadati</taxon>
        <taxon>Pseudomonadota</taxon>
        <taxon>Alphaproteobacteria</taxon>
        <taxon>Rhodobacterales</taxon>
        <taxon>Paracoccaceae</taxon>
        <taxon>Paracoccus</taxon>
    </lineage>
</organism>
<dbReference type="PANTHER" id="PTHR30386:SF19">
    <property type="entry name" value="MULTIDRUG EXPORT PROTEIN EMRA-RELATED"/>
    <property type="match status" value="1"/>
</dbReference>
<dbReference type="Gene3D" id="2.40.30.170">
    <property type="match status" value="1"/>
</dbReference>
<dbReference type="EMBL" id="JBHMQU010000023">
    <property type="protein sequence ID" value="MFC0811703.1"/>
    <property type="molecule type" value="Genomic_DNA"/>
</dbReference>
<dbReference type="Proteomes" id="UP001589920">
    <property type="component" value="Unassembled WGS sequence"/>
</dbReference>
<dbReference type="Pfam" id="PF25917">
    <property type="entry name" value="BSH_RND"/>
    <property type="match status" value="1"/>
</dbReference>
<dbReference type="Pfam" id="PF25963">
    <property type="entry name" value="Beta-barrel_AAEA"/>
    <property type="match status" value="1"/>
</dbReference>